<evidence type="ECO:0000313" key="3">
    <source>
        <dbReference type="Proteomes" id="UP000183832"/>
    </source>
</evidence>
<evidence type="ECO:0000313" key="2">
    <source>
        <dbReference type="EMBL" id="CRL06843.1"/>
    </source>
</evidence>
<dbReference type="OrthoDB" id="7372973at2759"/>
<feature type="transmembrane region" description="Helical" evidence="1">
    <location>
        <begin position="130"/>
        <end position="147"/>
    </location>
</feature>
<keyword evidence="1" id="KW-1133">Transmembrane helix</keyword>
<name>A0A1J1J2Z4_9DIPT</name>
<keyword evidence="1" id="KW-0472">Membrane</keyword>
<gene>
    <name evidence="2" type="ORF">CLUMA_CG019780</name>
</gene>
<evidence type="ECO:0000256" key="1">
    <source>
        <dbReference type="SAM" id="Phobius"/>
    </source>
</evidence>
<sequence>MWTINSFLCWELETGGLVIGWLCLISYILTSLILGFVSLAMVILSCEEIDEYFDHSMSICENYSLYLFIIVFGTILCILSAYLAYLLIKGTKQRNHSLIMPMMISMVFGTALELLNLLKLRTLQQYVQDLVTIIIYCYMTLVLFSLYDKFKKEKTQKETEQNQGTADMKV</sequence>
<feature type="transmembrane region" description="Helical" evidence="1">
    <location>
        <begin position="63"/>
        <end position="86"/>
    </location>
</feature>
<keyword evidence="1" id="KW-0812">Transmembrane</keyword>
<dbReference type="AlphaFoldDB" id="A0A1J1J2Z4"/>
<dbReference type="EMBL" id="CVRI01000067">
    <property type="protein sequence ID" value="CRL06843.1"/>
    <property type="molecule type" value="Genomic_DNA"/>
</dbReference>
<protein>
    <submittedName>
        <fullName evidence="2">CLUMA_CG019780, isoform A</fullName>
    </submittedName>
</protein>
<organism evidence="2 3">
    <name type="scientific">Clunio marinus</name>
    <dbReference type="NCBI Taxonomy" id="568069"/>
    <lineage>
        <taxon>Eukaryota</taxon>
        <taxon>Metazoa</taxon>
        <taxon>Ecdysozoa</taxon>
        <taxon>Arthropoda</taxon>
        <taxon>Hexapoda</taxon>
        <taxon>Insecta</taxon>
        <taxon>Pterygota</taxon>
        <taxon>Neoptera</taxon>
        <taxon>Endopterygota</taxon>
        <taxon>Diptera</taxon>
        <taxon>Nematocera</taxon>
        <taxon>Chironomoidea</taxon>
        <taxon>Chironomidae</taxon>
        <taxon>Clunio</taxon>
    </lineage>
</organism>
<feature type="transmembrane region" description="Helical" evidence="1">
    <location>
        <begin position="21"/>
        <end position="43"/>
    </location>
</feature>
<feature type="transmembrane region" description="Helical" evidence="1">
    <location>
        <begin position="98"/>
        <end position="118"/>
    </location>
</feature>
<accession>A0A1J1J2Z4</accession>
<proteinExistence type="predicted"/>
<dbReference type="Proteomes" id="UP000183832">
    <property type="component" value="Unassembled WGS sequence"/>
</dbReference>
<keyword evidence="3" id="KW-1185">Reference proteome</keyword>
<reference evidence="2 3" key="1">
    <citation type="submission" date="2015-04" db="EMBL/GenBank/DDBJ databases">
        <authorList>
            <person name="Syromyatnikov M.Y."/>
            <person name="Popov V.N."/>
        </authorList>
    </citation>
    <scope>NUCLEOTIDE SEQUENCE [LARGE SCALE GENOMIC DNA]</scope>
</reference>